<accession>A0A3M7RJG5</accession>
<organism evidence="2 3">
    <name type="scientific">Brachionus plicatilis</name>
    <name type="common">Marine rotifer</name>
    <name type="synonym">Brachionus muelleri</name>
    <dbReference type="NCBI Taxonomy" id="10195"/>
    <lineage>
        <taxon>Eukaryota</taxon>
        <taxon>Metazoa</taxon>
        <taxon>Spiralia</taxon>
        <taxon>Gnathifera</taxon>
        <taxon>Rotifera</taxon>
        <taxon>Eurotatoria</taxon>
        <taxon>Monogononta</taxon>
        <taxon>Pseudotrocha</taxon>
        <taxon>Ploima</taxon>
        <taxon>Brachionidae</taxon>
        <taxon>Brachionus</taxon>
    </lineage>
</organism>
<proteinExistence type="predicted"/>
<dbReference type="EMBL" id="REGN01003248">
    <property type="protein sequence ID" value="RNA23624.1"/>
    <property type="molecule type" value="Genomic_DNA"/>
</dbReference>
<feature type="signal peptide" evidence="1">
    <location>
        <begin position="1"/>
        <end position="25"/>
    </location>
</feature>
<comment type="caution">
    <text evidence="2">The sequence shown here is derived from an EMBL/GenBank/DDBJ whole genome shotgun (WGS) entry which is preliminary data.</text>
</comment>
<evidence type="ECO:0000313" key="2">
    <source>
        <dbReference type="EMBL" id="RNA23624.1"/>
    </source>
</evidence>
<gene>
    <name evidence="2" type="ORF">BpHYR1_048802</name>
</gene>
<evidence type="ECO:0000313" key="3">
    <source>
        <dbReference type="Proteomes" id="UP000276133"/>
    </source>
</evidence>
<name>A0A3M7RJG5_BRAPC</name>
<feature type="chain" id="PRO_5018329476" evidence="1">
    <location>
        <begin position="26"/>
        <end position="59"/>
    </location>
</feature>
<reference evidence="2 3" key="1">
    <citation type="journal article" date="2018" name="Sci. Rep.">
        <title>Genomic signatures of local adaptation to the degree of environmental predictability in rotifers.</title>
        <authorList>
            <person name="Franch-Gras L."/>
            <person name="Hahn C."/>
            <person name="Garcia-Roger E.M."/>
            <person name="Carmona M.J."/>
            <person name="Serra M."/>
            <person name="Gomez A."/>
        </authorList>
    </citation>
    <scope>NUCLEOTIDE SEQUENCE [LARGE SCALE GENOMIC DNA]</scope>
    <source>
        <strain evidence="2">HYR1</strain>
    </source>
</reference>
<keyword evidence="3" id="KW-1185">Reference proteome</keyword>
<dbReference type="Proteomes" id="UP000276133">
    <property type="component" value="Unassembled WGS sequence"/>
</dbReference>
<protein>
    <submittedName>
        <fullName evidence="2">Uncharacterized protein</fullName>
    </submittedName>
</protein>
<dbReference type="AlphaFoldDB" id="A0A3M7RJG5"/>
<sequence>MKEKKFSTIFKQYFIFLFLLMDATNKKYQKKYCNIVQQSMLHYVAFQNGPIVKCPLMTP</sequence>
<evidence type="ECO:0000256" key="1">
    <source>
        <dbReference type="SAM" id="SignalP"/>
    </source>
</evidence>
<keyword evidence="1" id="KW-0732">Signal</keyword>